<evidence type="ECO:0000256" key="1">
    <source>
        <dbReference type="SAM" id="MobiDB-lite"/>
    </source>
</evidence>
<feature type="signal peptide" evidence="2">
    <location>
        <begin position="1"/>
        <end position="24"/>
    </location>
</feature>
<comment type="caution">
    <text evidence="3">The sequence shown here is derived from an EMBL/GenBank/DDBJ whole genome shotgun (WGS) entry which is preliminary data.</text>
</comment>
<evidence type="ECO:0000256" key="2">
    <source>
        <dbReference type="SAM" id="SignalP"/>
    </source>
</evidence>
<sequence>MIECPGNMKFAIFCLTAVLATVRAKIGFDIPNLFNLNLIGGRSAQQFILPHQFISPKQPSRPQYYSGGPQYYSGGPQYYSGGSQNHPGGSRNYQGGSQNNQGSSPIYQGPSQNDQDESQNNPGGYPGTSQFPLQQRELPFGQNGFIKVRNDRLLGTLQFIVEYNLNGNRMRQESGRILIGISKIIKIPARAEDITVTIQRIRLIKQPEFFFRQFKYPVIRCYESKYGTTATEIGC</sequence>
<keyword evidence="2" id="KW-0732">Signal</keyword>
<dbReference type="Proteomes" id="UP001367676">
    <property type="component" value="Unassembled WGS sequence"/>
</dbReference>
<feature type="region of interest" description="Disordered" evidence="1">
    <location>
        <begin position="75"/>
        <end position="132"/>
    </location>
</feature>
<organism evidence="3 4">
    <name type="scientific">Parthenolecanium corni</name>
    <dbReference type="NCBI Taxonomy" id="536013"/>
    <lineage>
        <taxon>Eukaryota</taxon>
        <taxon>Metazoa</taxon>
        <taxon>Ecdysozoa</taxon>
        <taxon>Arthropoda</taxon>
        <taxon>Hexapoda</taxon>
        <taxon>Insecta</taxon>
        <taxon>Pterygota</taxon>
        <taxon>Neoptera</taxon>
        <taxon>Paraneoptera</taxon>
        <taxon>Hemiptera</taxon>
        <taxon>Sternorrhyncha</taxon>
        <taxon>Coccoidea</taxon>
        <taxon>Coccidae</taxon>
        <taxon>Parthenolecanium</taxon>
    </lineage>
</organism>
<proteinExistence type="predicted"/>
<feature type="compositionally biased region" description="Low complexity" evidence="1">
    <location>
        <begin position="75"/>
        <end position="84"/>
    </location>
</feature>
<keyword evidence="4" id="KW-1185">Reference proteome</keyword>
<name>A0AAN9Y4Z9_9HEMI</name>
<reference evidence="3 4" key="1">
    <citation type="submission" date="2024-03" db="EMBL/GenBank/DDBJ databases">
        <title>Adaptation during the transition from Ophiocordyceps entomopathogen to insect associate is accompanied by gene loss and intensified selection.</title>
        <authorList>
            <person name="Ward C.M."/>
            <person name="Onetto C.A."/>
            <person name="Borneman A.R."/>
        </authorList>
    </citation>
    <scope>NUCLEOTIDE SEQUENCE [LARGE SCALE GENOMIC DNA]</scope>
    <source>
        <strain evidence="3">AWRI1</strain>
        <tissue evidence="3">Single Adult Female</tissue>
    </source>
</reference>
<feature type="chain" id="PRO_5042903614" evidence="2">
    <location>
        <begin position="25"/>
        <end position="235"/>
    </location>
</feature>
<evidence type="ECO:0000313" key="4">
    <source>
        <dbReference type="Proteomes" id="UP001367676"/>
    </source>
</evidence>
<gene>
    <name evidence="3" type="ORF">V9T40_007774</name>
</gene>
<dbReference type="EMBL" id="JBBCAQ010000020">
    <property type="protein sequence ID" value="KAK7593022.1"/>
    <property type="molecule type" value="Genomic_DNA"/>
</dbReference>
<evidence type="ECO:0000313" key="3">
    <source>
        <dbReference type="EMBL" id="KAK7593022.1"/>
    </source>
</evidence>
<accession>A0AAN9Y4Z9</accession>
<feature type="compositionally biased region" description="Polar residues" evidence="1">
    <location>
        <begin position="85"/>
        <end position="132"/>
    </location>
</feature>
<dbReference type="AlphaFoldDB" id="A0AAN9Y4Z9"/>
<protein>
    <submittedName>
        <fullName evidence="3">Uncharacterized protein</fullName>
    </submittedName>
</protein>